<dbReference type="AlphaFoldDB" id="A0A1H4FIY6"/>
<evidence type="ECO:0000259" key="1">
    <source>
        <dbReference type="Pfam" id="PF20376"/>
    </source>
</evidence>
<keyword evidence="3" id="KW-1185">Reference proteome</keyword>
<name>A0A1H4FIY6_9FLAO</name>
<dbReference type="Proteomes" id="UP000198951">
    <property type="component" value="Unassembled WGS sequence"/>
</dbReference>
<feature type="domain" description="DUF6671" evidence="1">
    <location>
        <begin position="82"/>
        <end position="298"/>
    </location>
</feature>
<protein>
    <recommendedName>
        <fullName evidence="1">DUF6671 domain-containing protein</fullName>
    </recommendedName>
</protein>
<proteinExistence type="predicted"/>
<accession>A0A1H4FIY6</accession>
<sequence>MIDYKKPQNIIITPNYMSTLLFKNRRLLIATKHEKEKVIAPLLEKSLGVICFVNENFDTDLLGTFTGEIERELDPIATARQKCLLAMKLSNCDLGVASEGSFGAHPSIFIASADDEFLIFIDTKNNLEIIVRELSMETNFNGSEITNEQELLDFAQLVQFPSHGLILRPSKSENSTIIKGITNLKDLKNTFHLLHETFNKVYVETDMRAMYNPSRMTVIQNATKKLVEKINSCCPQCNIPGFGITDAKKGLKCSLCRSTTNSTLSYIYTCQHCQYTKEEMYPHNKTTEDPMYCDYCNP</sequence>
<gene>
    <name evidence="2" type="ORF">SAMN05443667_113137</name>
</gene>
<dbReference type="EMBL" id="FNRD01000013">
    <property type="protein sequence ID" value="SEA97017.1"/>
    <property type="molecule type" value="Genomic_DNA"/>
</dbReference>
<organism evidence="2 3">
    <name type="scientific">Flavobacterium gillisiae</name>
    <dbReference type="NCBI Taxonomy" id="150146"/>
    <lineage>
        <taxon>Bacteria</taxon>
        <taxon>Pseudomonadati</taxon>
        <taxon>Bacteroidota</taxon>
        <taxon>Flavobacteriia</taxon>
        <taxon>Flavobacteriales</taxon>
        <taxon>Flavobacteriaceae</taxon>
        <taxon>Flavobacterium</taxon>
    </lineage>
</organism>
<dbReference type="STRING" id="150146.SAMN05443667_113137"/>
<dbReference type="Pfam" id="PF20376">
    <property type="entry name" value="DUF6671"/>
    <property type="match status" value="1"/>
</dbReference>
<evidence type="ECO:0000313" key="3">
    <source>
        <dbReference type="Proteomes" id="UP000198951"/>
    </source>
</evidence>
<reference evidence="3" key="1">
    <citation type="submission" date="2016-10" db="EMBL/GenBank/DDBJ databases">
        <authorList>
            <person name="Varghese N."/>
            <person name="Submissions S."/>
        </authorList>
    </citation>
    <scope>NUCLEOTIDE SEQUENCE [LARGE SCALE GENOMIC DNA]</scope>
    <source>
        <strain evidence="3">DSM 22376</strain>
    </source>
</reference>
<evidence type="ECO:0000313" key="2">
    <source>
        <dbReference type="EMBL" id="SEA97017.1"/>
    </source>
</evidence>
<dbReference type="InterPro" id="IPR046612">
    <property type="entry name" value="DUF6671"/>
</dbReference>